<dbReference type="SUPFAM" id="SSF57850">
    <property type="entry name" value="RING/U-box"/>
    <property type="match status" value="1"/>
</dbReference>
<gene>
    <name evidence="4" type="primary">LOC111307150</name>
</gene>
<dbReference type="GO" id="GO:0005509">
    <property type="term" value="F:calcium ion binding"/>
    <property type="evidence" value="ECO:0007669"/>
    <property type="project" value="InterPro"/>
</dbReference>
<dbReference type="Gene3D" id="1.10.238.10">
    <property type="entry name" value="EF-hand"/>
    <property type="match status" value="1"/>
</dbReference>
<proteinExistence type="predicted"/>
<evidence type="ECO:0000313" key="4">
    <source>
        <dbReference type="RefSeq" id="XP_022760905.1"/>
    </source>
</evidence>
<organism evidence="3 4">
    <name type="scientific">Durio zibethinus</name>
    <name type="common">Durian</name>
    <dbReference type="NCBI Taxonomy" id="66656"/>
    <lineage>
        <taxon>Eukaryota</taxon>
        <taxon>Viridiplantae</taxon>
        <taxon>Streptophyta</taxon>
        <taxon>Embryophyta</taxon>
        <taxon>Tracheophyta</taxon>
        <taxon>Spermatophyta</taxon>
        <taxon>Magnoliopsida</taxon>
        <taxon>eudicotyledons</taxon>
        <taxon>Gunneridae</taxon>
        <taxon>Pentapetalae</taxon>
        <taxon>rosids</taxon>
        <taxon>malvids</taxon>
        <taxon>Malvales</taxon>
        <taxon>Malvaceae</taxon>
        <taxon>Helicteroideae</taxon>
        <taxon>Durio</taxon>
    </lineage>
</organism>
<accession>A0A6P6A7Y7</accession>
<evidence type="ECO:0000256" key="1">
    <source>
        <dbReference type="ARBA" id="ARBA00022837"/>
    </source>
</evidence>
<keyword evidence="3" id="KW-1185">Reference proteome</keyword>
<sequence>MEELHEIANAYFEVASRDIKEEARKFFNKLDSNMDGKVSLHEYLGFMRQEKYQNLRSSDLFKQLCRGKSETLEFMDVVTLYYIIRSGRPFCDGCNQFIKDTYFCCIECFDSSNENYCLCCQCFKSKNYITGSQSHRHQFVDNFALLELKRAAVSNKGKRERMKARLKVIGEKH</sequence>
<dbReference type="KEGG" id="dzi:111307150"/>
<feature type="domain" description="EF-hand" evidence="2">
    <location>
        <begin position="18"/>
        <end position="53"/>
    </location>
</feature>
<dbReference type="InterPro" id="IPR002048">
    <property type="entry name" value="EF_hand_dom"/>
</dbReference>
<dbReference type="RefSeq" id="XP_022760905.1">
    <property type="nucleotide sequence ID" value="XM_022905170.1"/>
</dbReference>
<reference evidence="4" key="1">
    <citation type="submission" date="2025-08" db="UniProtKB">
        <authorList>
            <consortium name="RefSeq"/>
        </authorList>
    </citation>
    <scope>IDENTIFICATION</scope>
    <source>
        <tissue evidence="4">Fruit stalk</tissue>
    </source>
</reference>
<dbReference type="Proteomes" id="UP000515121">
    <property type="component" value="Unplaced"/>
</dbReference>
<dbReference type="PROSITE" id="PS50222">
    <property type="entry name" value="EF_HAND_2"/>
    <property type="match status" value="1"/>
</dbReference>
<keyword evidence="1" id="KW-0106">Calcium</keyword>
<evidence type="ECO:0000259" key="2">
    <source>
        <dbReference type="PROSITE" id="PS50222"/>
    </source>
</evidence>
<protein>
    <submittedName>
        <fullName evidence="4">Uncharacterized protein LOC111307150</fullName>
    </submittedName>
</protein>
<evidence type="ECO:0000313" key="3">
    <source>
        <dbReference type="Proteomes" id="UP000515121"/>
    </source>
</evidence>
<dbReference type="InterPro" id="IPR018247">
    <property type="entry name" value="EF_Hand_1_Ca_BS"/>
</dbReference>
<dbReference type="GeneID" id="111307150"/>
<dbReference type="AlphaFoldDB" id="A0A6P6A7Y7"/>
<name>A0A6P6A7Y7_DURZI</name>
<dbReference type="PROSITE" id="PS00018">
    <property type="entry name" value="EF_HAND_1"/>
    <property type="match status" value="1"/>
</dbReference>
<dbReference type="InterPro" id="IPR011992">
    <property type="entry name" value="EF-hand-dom_pair"/>
</dbReference>
<dbReference type="OrthoDB" id="956291at2759"/>
<dbReference type="SUPFAM" id="SSF47473">
    <property type="entry name" value="EF-hand"/>
    <property type="match status" value="1"/>
</dbReference>